<dbReference type="Gene3D" id="3.30.420.10">
    <property type="entry name" value="Ribonuclease H-like superfamily/Ribonuclease H"/>
    <property type="match status" value="1"/>
</dbReference>
<dbReference type="Pfam" id="PF00665">
    <property type="entry name" value="rve"/>
    <property type="match status" value="1"/>
</dbReference>
<dbReference type="GO" id="GO:0003964">
    <property type="term" value="F:RNA-directed DNA polymerase activity"/>
    <property type="evidence" value="ECO:0007669"/>
    <property type="project" value="UniProtKB-EC"/>
</dbReference>
<evidence type="ECO:0000256" key="5">
    <source>
        <dbReference type="ARBA" id="ARBA00022759"/>
    </source>
</evidence>
<accession>A0A164N573</accession>
<keyword evidence="2" id="KW-0808">Transferase</keyword>
<evidence type="ECO:0000256" key="3">
    <source>
        <dbReference type="ARBA" id="ARBA00022695"/>
    </source>
</evidence>
<proteinExistence type="predicted"/>
<dbReference type="SUPFAM" id="SSF56672">
    <property type="entry name" value="DNA/RNA polymerases"/>
    <property type="match status" value="1"/>
</dbReference>
<feature type="domain" description="Integrase catalytic" evidence="8">
    <location>
        <begin position="1152"/>
        <end position="1315"/>
    </location>
</feature>
<dbReference type="EC" id="2.7.7.49" evidence="1"/>
<feature type="domain" description="Reverse transcriptase" evidence="7">
    <location>
        <begin position="721"/>
        <end position="900"/>
    </location>
</feature>
<evidence type="ECO:0000259" key="8">
    <source>
        <dbReference type="PROSITE" id="PS50994"/>
    </source>
</evidence>
<evidence type="ECO:0000256" key="2">
    <source>
        <dbReference type="ARBA" id="ARBA00022679"/>
    </source>
</evidence>
<dbReference type="PROSITE" id="PS50878">
    <property type="entry name" value="RT_POL"/>
    <property type="match status" value="1"/>
</dbReference>
<dbReference type="OrthoDB" id="7699282at2759"/>
<evidence type="ECO:0000256" key="4">
    <source>
        <dbReference type="ARBA" id="ARBA00022722"/>
    </source>
</evidence>
<dbReference type="FunFam" id="1.10.340.70:FF:000001">
    <property type="entry name" value="Retrovirus-related Pol polyprotein from transposon gypsy-like Protein"/>
    <property type="match status" value="1"/>
</dbReference>
<dbReference type="InterPro" id="IPR001584">
    <property type="entry name" value="Integrase_cat-core"/>
</dbReference>
<evidence type="ECO:0000259" key="7">
    <source>
        <dbReference type="PROSITE" id="PS50878"/>
    </source>
</evidence>
<organism evidence="10 11">
    <name type="scientific">Daphnia magna</name>
    <dbReference type="NCBI Taxonomy" id="35525"/>
    <lineage>
        <taxon>Eukaryota</taxon>
        <taxon>Metazoa</taxon>
        <taxon>Ecdysozoa</taxon>
        <taxon>Arthropoda</taxon>
        <taxon>Crustacea</taxon>
        <taxon>Branchiopoda</taxon>
        <taxon>Diplostraca</taxon>
        <taxon>Cladocera</taxon>
        <taxon>Anomopoda</taxon>
        <taxon>Daphniidae</taxon>
        <taxon>Daphnia</taxon>
    </lineage>
</organism>
<feature type="domain" description="CRC" evidence="9">
    <location>
        <begin position="1"/>
        <end position="40"/>
    </location>
</feature>
<dbReference type="CDD" id="cd01647">
    <property type="entry name" value="RT_LTR"/>
    <property type="match status" value="1"/>
</dbReference>
<comment type="caution">
    <text evidence="10">The sequence shown here is derived from an EMBL/GenBank/DDBJ whole genome shotgun (WGS) entry which is preliminary data.</text>
</comment>
<dbReference type="InterPro" id="IPR050951">
    <property type="entry name" value="Retrovirus_Pol_polyprotein"/>
</dbReference>
<dbReference type="EMBL" id="LRGB01002879">
    <property type="protein sequence ID" value="KZS05656.1"/>
    <property type="molecule type" value="Genomic_DNA"/>
</dbReference>
<evidence type="ECO:0000313" key="11">
    <source>
        <dbReference type="Proteomes" id="UP000076858"/>
    </source>
</evidence>
<dbReference type="GO" id="GO:0015074">
    <property type="term" value="P:DNA integration"/>
    <property type="evidence" value="ECO:0007669"/>
    <property type="project" value="InterPro"/>
</dbReference>
<feature type="region of interest" description="Disordered" evidence="6">
    <location>
        <begin position="1452"/>
        <end position="1508"/>
    </location>
</feature>
<evidence type="ECO:0000256" key="1">
    <source>
        <dbReference type="ARBA" id="ARBA00012493"/>
    </source>
</evidence>
<dbReference type="Gene3D" id="2.40.70.10">
    <property type="entry name" value="Acid Proteases"/>
    <property type="match status" value="1"/>
</dbReference>
<dbReference type="InterPro" id="IPR021109">
    <property type="entry name" value="Peptidase_aspartic_dom_sf"/>
</dbReference>
<dbReference type="Pfam" id="PF00078">
    <property type="entry name" value="RVT_1"/>
    <property type="match status" value="1"/>
</dbReference>
<dbReference type="Gene3D" id="1.10.340.70">
    <property type="match status" value="1"/>
</dbReference>
<dbReference type="Proteomes" id="UP000076858">
    <property type="component" value="Unassembled WGS sequence"/>
</dbReference>
<gene>
    <name evidence="10" type="ORF">APZ42_031097</name>
</gene>
<evidence type="ECO:0000256" key="6">
    <source>
        <dbReference type="SAM" id="MobiDB-lite"/>
    </source>
</evidence>
<keyword evidence="3" id="KW-0548">Nucleotidyltransferase</keyword>
<protein>
    <recommendedName>
        <fullName evidence="1">RNA-directed DNA polymerase</fullName>
        <ecNumber evidence="1">2.7.7.49</ecNumber>
    </recommendedName>
</protein>
<dbReference type="InterPro" id="IPR005172">
    <property type="entry name" value="CRC"/>
</dbReference>
<feature type="compositionally biased region" description="Basic and acidic residues" evidence="6">
    <location>
        <begin position="1467"/>
        <end position="1492"/>
    </location>
</feature>
<dbReference type="InterPro" id="IPR043502">
    <property type="entry name" value="DNA/RNA_pol_sf"/>
</dbReference>
<dbReference type="Pfam" id="PF17921">
    <property type="entry name" value="Integrase_H2C2"/>
    <property type="match status" value="1"/>
</dbReference>
<dbReference type="Gene3D" id="3.30.70.270">
    <property type="match status" value="2"/>
</dbReference>
<dbReference type="InterPro" id="IPR043128">
    <property type="entry name" value="Rev_trsase/Diguanyl_cyclase"/>
</dbReference>
<evidence type="ECO:0000313" key="10">
    <source>
        <dbReference type="EMBL" id="KZS05656.1"/>
    </source>
</evidence>
<dbReference type="PROSITE" id="PS50994">
    <property type="entry name" value="INTEGRASE"/>
    <property type="match status" value="1"/>
</dbReference>
<dbReference type="PANTHER" id="PTHR37984">
    <property type="entry name" value="PROTEIN CBG26694"/>
    <property type="match status" value="1"/>
</dbReference>
<dbReference type="PANTHER" id="PTHR37984:SF5">
    <property type="entry name" value="PROTEIN NYNRIN-LIKE"/>
    <property type="match status" value="1"/>
</dbReference>
<dbReference type="GO" id="GO:0003676">
    <property type="term" value="F:nucleic acid binding"/>
    <property type="evidence" value="ECO:0007669"/>
    <property type="project" value="InterPro"/>
</dbReference>
<dbReference type="InterPro" id="IPR036397">
    <property type="entry name" value="RNaseH_sf"/>
</dbReference>
<sequence>MSRGCRCSSGRCLNCVCVQAGRLCREQCNCSQDSCNNQDIDRFQDPQGATMDLDAFNAALAALATNQQRQQQQQQQQQDVLTALAARLLAAPAPAPPPPAVPAANAAPAPVRVVLDPDVRYSGSNGESVNDWLQLVNRKALAENWGDDDKRRAAISSLFGKALTWQEEIGVNILDWDDWLLALRGSFEVRLTEGQWQAMVEARRQLPNEPGSTYVLEKIKICRRRSTPLNDVELIPYLIRGLYHPAHVSVMMGNPPASVNAFLVEIRRLENISEAVAVSPETISPSTGFHDREKNETAAASESMARAIESLTNQVALLTRMARGTKYCAIIAKATGIFLVTVLSTTRVGPDKKGRETVSSPFIQADVFRIGGLRAMVDSGAKHSAISEETLTDRTAFPIRPPSNYRFLDGSPVDNVVGEISLTVRYQGTIVDLPKVAVLRNMMYPLVLGVEWIVKSGVTIKGVDGRAEVIVPLESEVVSVREKDNLVPDYVEMEAESIHVAFQSAAQELLNLGALVSEDFPDEHRRPKGLLKSMRSKRIPANSAGHMKFRVSCQEQELWMAPTAGAAGTTGGWLIPSCVMKSADGVLQVPVMNTSQSALSWRNFRGLFRVVPVEDDEIFALETTSDTRGILGSVQLEEGSPAEPLDNLENVIIDPDLSLKKKGKLMELLYTHRHCLSTRKGETKLVQHVIETGNTKPISCAPYRVSMVERRLINDQVKKMLEGGIIQQSSSPWSSPVVLVKKKSGEIRFCVDYRRLNAVTERDVYPLPRVEDVLGRLTGAKYFSSLDLESGFWQMHVAEPHRPKTAFVTPDGLFEFCRLPFGLCGSPPSFQRLMDKVLDGLKWTECMCYMDDILVFGSTFDGHLERLNKVLTAINKAGLVLNVKKCLFGAKKIVHLGHVVSREGISPDPAKVTAITKFPRPLNATQLRAFLGLAAYYRSFVRGFADTARPLHCLLKKNADVKNDWTTVHDAAMQELKEKITTAPVLHVSGAANVVADALSRSPVGPAEETDPVEHLLAALQPEGYTRREIGSLQHADEDIRELVMAIQGFADWPSLIPFSDFTQYKGVLYKKNEKRGRSLLLVVPSILRKEIIAECHDAADGGHRGFEKTLDRVGQRFWWKGMSASVRSYVRSCHFCQTYKSRTGFRAGKLRPIPPPKSMFHTLGVDHLGPFKLTTEGKQHLIVCIDYLSRWVEVEPVVSTGVEEVMAFLERVVFLRHGPPFRIVSDKGPCFTSLAFAEFCREWRIRHVQASAEHPETNGLVEKMNGSIASTLAAYVNFNHTDWDKKIARATFCINTAKQSSTEISPFELVYGRTAVMVVELAFPWPPDEHPSNDDRVKAVARWRETARKLVIKRQHKAKENYDRYRKPDPIFRPGELVLIARKPKTKGKTKKFVPRFIGPYQIYKRVAATCYAVEDLPCNRKRRLWRRFNAHSSQIRRYFPRKETDWLPSVDEGDYEDVTDEDGDPKDFVEAEKTTKDPTHIHSDEQEVRSEPCSVTVGSAEPQVQSGISMSRAGRIIRPKRKEAFVYY</sequence>
<dbReference type="InterPro" id="IPR000477">
    <property type="entry name" value="RT_dom"/>
</dbReference>
<dbReference type="Gene3D" id="3.10.10.10">
    <property type="entry name" value="HIV Type 1 Reverse Transcriptase, subunit A, domain 1"/>
    <property type="match status" value="1"/>
</dbReference>
<dbReference type="GO" id="GO:0042575">
    <property type="term" value="C:DNA polymerase complex"/>
    <property type="evidence" value="ECO:0007669"/>
    <property type="project" value="UniProtKB-ARBA"/>
</dbReference>
<dbReference type="InterPro" id="IPR041588">
    <property type="entry name" value="Integrase_H2C2"/>
</dbReference>
<dbReference type="CDD" id="cd00303">
    <property type="entry name" value="retropepsin_like"/>
    <property type="match status" value="1"/>
</dbReference>
<feature type="compositionally biased region" description="Acidic residues" evidence="6">
    <location>
        <begin position="1453"/>
        <end position="1466"/>
    </location>
</feature>
<evidence type="ECO:0000259" key="9">
    <source>
        <dbReference type="PROSITE" id="PS51634"/>
    </source>
</evidence>
<keyword evidence="11" id="KW-1185">Reference proteome</keyword>
<dbReference type="STRING" id="35525.A0A164N573"/>
<dbReference type="GO" id="GO:0004519">
    <property type="term" value="F:endonuclease activity"/>
    <property type="evidence" value="ECO:0007669"/>
    <property type="project" value="UniProtKB-KW"/>
</dbReference>
<dbReference type="PROSITE" id="PS51634">
    <property type="entry name" value="CRC"/>
    <property type="match status" value="1"/>
</dbReference>
<name>A0A164N573_9CRUS</name>
<dbReference type="SUPFAM" id="SSF53098">
    <property type="entry name" value="Ribonuclease H-like"/>
    <property type="match status" value="1"/>
</dbReference>
<keyword evidence="5" id="KW-0255">Endonuclease</keyword>
<keyword evidence="5" id="KW-0378">Hydrolase</keyword>
<keyword evidence="4" id="KW-0540">Nuclease</keyword>
<reference evidence="10 11" key="1">
    <citation type="submission" date="2016-03" db="EMBL/GenBank/DDBJ databases">
        <title>EvidentialGene: Evidence-directed Construction of Genes on Genomes.</title>
        <authorList>
            <person name="Gilbert D.G."/>
            <person name="Choi J.-H."/>
            <person name="Mockaitis K."/>
            <person name="Colbourne J."/>
            <person name="Pfrender M."/>
        </authorList>
    </citation>
    <scope>NUCLEOTIDE SEQUENCE [LARGE SCALE GENOMIC DNA]</scope>
    <source>
        <strain evidence="10 11">Xinb3</strain>
        <tissue evidence="10">Complete organism</tissue>
    </source>
</reference>
<dbReference type="InterPro" id="IPR012337">
    <property type="entry name" value="RNaseH-like_sf"/>
</dbReference>
<dbReference type="FunFam" id="3.30.70.270:FF:000020">
    <property type="entry name" value="Transposon Tf2-6 polyprotein-like Protein"/>
    <property type="match status" value="1"/>
</dbReference>